<dbReference type="AlphaFoldDB" id="A0A7W7RV34"/>
<organism evidence="3 4">
    <name type="scientific">Streptosporangium album</name>
    <dbReference type="NCBI Taxonomy" id="47479"/>
    <lineage>
        <taxon>Bacteria</taxon>
        <taxon>Bacillati</taxon>
        <taxon>Actinomycetota</taxon>
        <taxon>Actinomycetes</taxon>
        <taxon>Streptosporangiales</taxon>
        <taxon>Streptosporangiaceae</taxon>
        <taxon>Streptosporangium</taxon>
    </lineage>
</organism>
<evidence type="ECO:0000313" key="4">
    <source>
        <dbReference type="Proteomes" id="UP000534286"/>
    </source>
</evidence>
<keyword evidence="4" id="KW-1185">Reference proteome</keyword>
<feature type="transmembrane region" description="Helical" evidence="2">
    <location>
        <begin position="40"/>
        <end position="61"/>
    </location>
</feature>
<evidence type="ECO:0000256" key="1">
    <source>
        <dbReference type="SAM" id="MobiDB-lite"/>
    </source>
</evidence>
<reference evidence="3 4" key="1">
    <citation type="submission" date="2020-08" db="EMBL/GenBank/DDBJ databases">
        <title>Sequencing the genomes of 1000 actinobacteria strains.</title>
        <authorList>
            <person name="Klenk H.-P."/>
        </authorList>
    </citation>
    <scope>NUCLEOTIDE SEQUENCE [LARGE SCALE GENOMIC DNA]</scope>
    <source>
        <strain evidence="3 4">DSM 43023</strain>
    </source>
</reference>
<dbReference type="Proteomes" id="UP000534286">
    <property type="component" value="Unassembled WGS sequence"/>
</dbReference>
<proteinExistence type="predicted"/>
<feature type="compositionally biased region" description="Polar residues" evidence="1">
    <location>
        <begin position="208"/>
        <end position="225"/>
    </location>
</feature>
<sequence>MNSNFEERLLSALKEEITTRTSEENIAVQTPVRRGPNRRLLGLSAVVAGAAAAVTVAFTLFGGAGTPAYAVDKGADGSVGVQINEFRDPDELEAKLGAAGIKAVVDYLPAGQTCQQSRGEHAATGGQMQIGVGRDGKGIAFTIGKGQIGSDQTLVLAISIDRAGVDKPPVATSLQVVKGSVAPCETTALPIPTDPSTNDGKHDKGTGPTDNTDNSGKNEGPSNNTGNGGKDEGPSLNTVTG</sequence>
<gene>
    <name evidence="3" type="ORF">FHR32_002787</name>
</gene>
<accession>A0A7W7RV34</accession>
<dbReference type="RefSeq" id="WP_184754649.1">
    <property type="nucleotide sequence ID" value="NZ_BAABEK010000048.1"/>
</dbReference>
<keyword evidence="2" id="KW-0812">Transmembrane</keyword>
<dbReference type="EMBL" id="JACHJU010000001">
    <property type="protein sequence ID" value="MBB4938482.1"/>
    <property type="molecule type" value="Genomic_DNA"/>
</dbReference>
<protein>
    <submittedName>
        <fullName evidence="3">Uncharacterized protein</fullName>
    </submittedName>
</protein>
<name>A0A7W7RV34_9ACTN</name>
<evidence type="ECO:0000313" key="3">
    <source>
        <dbReference type="EMBL" id="MBB4938482.1"/>
    </source>
</evidence>
<keyword evidence="2" id="KW-1133">Transmembrane helix</keyword>
<keyword evidence="2" id="KW-0472">Membrane</keyword>
<feature type="region of interest" description="Disordered" evidence="1">
    <location>
        <begin position="185"/>
        <end position="241"/>
    </location>
</feature>
<comment type="caution">
    <text evidence="3">The sequence shown here is derived from an EMBL/GenBank/DDBJ whole genome shotgun (WGS) entry which is preliminary data.</text>
</comment>
<evidence type="ECO:0000256" key="2">
    <source>
        <dbReference type="SAM" id="Phobius"/>
    </source>
</evidence>